<dbReference type="AlphaFoldDB" id="A0A2H0N566"/>
<evidence type="ECO:0000313" key="2">
    <source>
        <dbReference type="EMBL" id="PIR04031.1"/>
    </source>
</evidence>
<protein>
    <submittedName>
        <fullName evidence="2">Uncharacterized protein</fullName>
    </submittedName>
</protein>
<sequence length="194" mass="22533">MIPNLKKRPIFPILNFIVNIFLFVMVICLLQEVSTLNDLISQNSLFDSQSLNKTLHKDTGENSFTSKEGDFHFIVPDGYKVTGSEGEYLVIHQDAEQYSMIPEMSIHKYEISREEYLTGIKKIHNNVVVEKFITGKDTIGWKIVYTYKYPGMEIEAYATVYIFEKDGQVIELSTWENLQWDYFDSVAESFTLIK</sequence>
<dbReference type="Proteomes" id="UP000229600">
    <property type="component" value="Unassembled WGS sequence"/>
</dbReference>
<evidence type="ECO:0000256" key="1">
    <source>
        <dbReference type="SAM" id="Phobius"/>
    </source>
</evidence>
<keyword evidence="1" id="KW-1133">Transmembrane helix</keyword>
<comment type="caution">
    <text evidence="2">The sequence shown here is derived from an EMBL/GenBank/DDBJ whole genome shotgun (WGS) entry which is preliminary data.</text>
</comment>
<feature type="transmembrane region" description="Helical" evidence="1">
    <location>
        <begin position="12"/>
        <end position="33"/>
    </location>
</feature>
<evidence type="ECO:0000313" key="3">
    <source>
        <dbReference type="Proteomes" id="UP000229600"/>
    </source>
</evidence>
<reference evidence="2 3" key="1">
    <citation type="submission" date="2017-09" db="EMBL/GenBank/DDBJ databases">
        <title>Depth-based differentiation of microbial function through sediment-hosted aquifers and enrichment of novel symbionts in the deep terrestrial subsurface.</title>
        <authorList>
            <person name="Probst A.J."/>
            <person name="Ladd B."/>
            <person name="Jarett J.K."/>
            <person name="Geller-Mcgrath D.E."/>
            <person name="Sieber C.M."/>
            <person name="Emerson J.B."/>
            <person name="Anantharaman K."/>
            <person name="Thomas B.C."/>
            <person name="Malmstrom R."/>
            <person name="Stieglmeier M."/>
            <person name="Klingl A."/>
            <person name="Woyke T."/>
            <person name="Ryan C.M."/>
            <person name="Banfield J.F."/>
        </authorList>
    </citation>
    <scope>NUCLEOTIDE SEQUENCE [LARGE SCALE GENOMIC DNA]</scope>
    <source>
        <strain evidence="2">CG11_big_fil_rev_8_21_14_0_20_39_34</strain>
    </source>
</reference>
<dbReference type="EMBL" id="PCWN01000007">
    <property type="protein sequence ID" value="PIR04031.1"/>
    <property type="molecule type" value="Genomic_DNA"/>
</dbReference>
<proteinExistence type="predicted"/>
<keyword evidence="1" id="KW-0812">Transmembrane</keyword>
<organism evidence="2 3">
    <name type="scientific">Candidatus Magasanikbacteria bacterium CG11_big_fil_rev_8_21_14_0_20_39_34</name>
    <dbReference type="NCBI Taxonomy" id="1974653"/>
    <lineage>
        <taxon>Bacteria</taxon>
        <taxon>Candidatus Magasanikiibacteriota</taxon>
    </lineage>
</organism>
<gene>
    <name evidence="2" type="ORF">COV59_02495</name>
</gene>
<keyword evidence="1" id="KW-0472">Membrane</keyword>
<name>A0A2H0N566_9BACT</name>
<accession>A0A2H0N566</accession>